<dbReference type="Pfam" id="PF13242">
    <property type="entry name" value="Hydrolase_like"/>
    <property type="match status" value="1"/>
</dbReference>
<comment type="cofactor">
    <cofactor evidence="1">
        <name>Mg(2+)</name>
        <dbReference type="ChEBI" id="CHEBI:18420"/>
    </cofactor>
</comment>
<keyword evidence="3" id="KW-0479">Metal-binding</keyword>
<gene>
    <name evidence="6" type="ORF">Hs20B_12610</name>
</gene>
<accession>A0A6A0B870</accession>
<dbReference type="FunFam" id="3.40.50.1000:FF:000053">
    <property type="entry name" value="TIGR01457 family HAD hydrolase"/>
    <property type="match status" value="1"/>
</dbReference>
<dbReference type="RefSeq" id="WP_172356783.1">
    <property type="nucleotide sequence ID" value="NZ_BLLH01000006.1"/>
</dbReference>
<comment type="similarity">
    <text evidence="2">Belongs to the HAD-like hydrolase superfamily. NagD family.</text>
</comment>
<evidence type="ECO:0000256" key="4">
    <source>
        <dbReference type="ARBA" id="ARBA00022801"/>
    </source>
</evidence>
<dbReference type="SUPFAM" id="SSF56784">
    <property type="entry name" value="HAD-like"/>
    <property type="match status" value="1"/>
</dbReference>
<dbReference type="GO" id="GO:0005737">
    <property type="term" value="C:cytoplasm"/>
    <property type="evidence" value="ECO:0007669"/>
    <property type="project" value="TreeGrafter"/>
</dbReference>
<proteinExistence type="inferred from homology"/>
<evidence type="ECO:0000313" key="6">
    <source>
        <dbReference type="EMBL" id="GFH40863.1"/>
    </source>
</evidence>
<dbReference type="Pfam" id="PF13344">
    <property type="entry name" value="Hydrolase_6"/>
    <property type="match status" value="1"/>
</dbReference>
<dbReference type="InterPro" id="IPR036412">
    <property type="entry name" value="HAD-like_sf"/>
</dbReference>
<dbReference type="CDD" id="cd07530">
    <property type="entry name" value="HAD_Pase_UmpH-like"/>
    <property type="match status" value="1"/>
</dbReference>
<dbReference type="NCBIfam" id="TIGR01457">
    <property type="entry name" value="HAD-SF-IIA-hyp2"/>
    <property type="match status" value="1"/>
</dbReference>
<dbReference type="InterPro" id="IPR023214">
    <property type="entry name" value="HAD_sf"/>
</dbReference>
<reference evidence="6 7" key="1">
    <citation type="submission" date="2020-02" db="EMBL/GenBank/DDBJ databases">
        <title>Draft genome sequence of Lactococcus sp. Hs20B0-1.</title>
        <authorList>
            <person name="Noda S."/>
            <person name="Yuki M."/>
            <person name="Ohkuma M."/>
        </authorList>
    </citation>
    <scope>NUCLEOTIDE SEQUENCE [LARGE SCALE GENOMIC DNA]</scope>
    <source>
        <strain evidence="6 7">Hs20B0-1</strain>
    </source>
</reference>
<dbReference type="Proteomes" id="UP000475928">
    <property type="component" value="Unassembled WGS sequence"/>
</dbReference>
<dbReference type="InterPro" id="IPR006354">
    <property type="entry name" value="HAD-SF_hydro_IIA_hyp1"/>
</dbReference>
<dbReference type="AlphaFoldDB" id="A0A6A0B870"/>
<dbReference type="GO" id="GO:0016791">
    <property type="term" value="F:phosphatase activity"/>
    <property type="evidence" value="ECO:0007669"/>
    <property type="project" value="TreeGrafter"/>
</dbReference>
<organism evidence="6 7">
    <name type="scientific">Pseudolactococcus insecticola</name>
    <dbReference type="NCBI Taxonomy" id="2709158"/>
    <lineage>
        <taxon>Bacteria</taxon>
        <taxon>Bacillati</taxon>
        <taxon>Bacillota</taxon>
        <taxon>Bacilli</taxon>
        <taxon>Lactobacillales</taxon>
        <taxon>Streptococcaceae</taxon>
        <taxon>Pseudolactococcus</taxon>
    </lineage>
</organism>
<dbReference type="Gene3D" id="3.40.50.1000">
    <property type="entry name" value="HAD superfamily/HAD-like"/>
    <property type="match status" value="2"/>
</dbReference>
<dbReference type="SFLD" id="SFLDG01139">
    <property type="entry name" value="C2.A:_Pyridoxal_Phosphate_Phos"/>
    <property type="match status" value="1"/>
</dbReference>
<dbReference type="PANTHER" id="PTHR19288:SF46">
    <property type="entry name" value="HALOACID DEHALOGENASE-LIKE HYDROLASE DOMAIN-CONTAINING PROTEIN 2"/>
    <property type="match status" value="1"/>
</dbReference>
<dbReference type="GO" id="GO:0046872">
    <property type="term" value="F:metal ion binding"/>
    <property type="evidence" value="ECO:0007669"/>
    <property type="project" value="UniProtKB-KW"/>
</dbReference>
<name>A0A6A0B870_9LACT</name>
<evidence type="ECO:0000256" key="1">
    <source>
        <dbReference type="ARBA" id="ARBA00001946"/>
    </source>
</evidence>
<comment type="caution">
    <text evidence="6">The sequence shown here is derived from an EMBL/GenBank/DDBJ whole genome shotgun (WGS) entry which is preliminary data.</text>
</comment>
<evidence type="ECO:0000313" key="7">
    <source>
        <dbReference type="Proteomes" id="UP000475928"/>
    </source>
</evidence>
<protein>
    <submittedName>
        <fullName evidence="6">Haloacid dehalogenase</fullName>
    </submittedName>
</protein>
<dbReference type="EMBL" id="BLLH01000006">
    <property type="protein sequence ID" value="GFH40863.1"/>
    <property type="molecule type" value="Genomic_DNA"/>
</dbReference>
<dbReference type="PANTHER" id="PTHR19288">
    <property type="entry name" value="4-NITROPHENYLPHOSPHATASE-RELATED"/>
    <property type="match status" value="1"/>
</dbReference>
<keyword evidence="5" id="KW-0460">Magnesium</keyword>
<dbReference type="SFLD" id="SFLDS00003">
    <property type="entry name" value="Haloacid_Dehalogenase"/>
    <property type="match status" value="1"/>
</dbReference>
<evidence type="ECO:0000256" key="5">
    <source>
        <dbReference type="ARBA" id="ARBA00022842"/>
    </source>
</evidence>
<keyword evidence="4" id="KW-0378">Hydrolase</keyword>
<sequence length="260" mass="28741">MADRKNYKGYLIDLDGTIYMGENKIEAGTRFVKRLQDAGLPYLFVTNNTTKTPAQVQTRLRELFDIETPENSIYTATLATLDYMADMAKGDSAYVIGESGLKSAIYAKYKRETEHPAYVVVGLDNDLTYEKLVIATLAIARGAMFIGTNPDLNIPTERGLLPGAGSINKLLEVATRIKPIFIGKPNAIIMNKAVEHINMARRDLLMVGDNYLTDIRAGIDNDIDTLLVTTGFTKSEEVPDLPIAPTHVVSSLDDWTFSDK</sequence>
<dbReference type="InterPro" id="IPR006357">
    <property type="entry name" value="HAD-SF_hydro_IIA"/>
</dbReference>
<keyword evidence="7" id="KW-1185">Reference proteome</keyword>
<evidence type="ECO:0000256" key="2">
    <source>
        <dbReference type="ARBA" id="ARBA00006696"/>
    </source>
</evidence>
<dbReference type="NCBIfam" id="TIGR01460">
    <property type="entry name" value="HAD-SF-IIA"/>
    <property type="match status" value="1"/>
</dbReference>
<evidence type="ECO:0000256" key="3">
    <source>
        <dbReference type="ARBA" id="ARBA00022723"/>
    </source>
</evidence>